<organism evidence="1 2">
    <name type="scientific">Caballeronia novacaledonica</name>
    <dbReference type="NCBI Taxonomy" id="1544861"/>
    <lineage>
        <taxon>Bacteria</taxon>
        <taxon>Pseudomonadati</taxon>
        <taxon>Pseudomonadota</taxon>
        <taxon>Betaproteobacteria</taxon>
        <taxon>Burkholderiales</taxon>
        <taxon>Burkholderiaceae</taxon>
        <taxon>Caballeronia</taxon>
    </lineage>
</organism>
<dbReference type="Proteomes" id="UP001055013">
    <property type="component" value="Unassembled WGS sequence"/>
</dbReference>
<dbReference type="EMBL" id="BPUR01000002">
    <property type="protein sequence ID" value="GJH15823.1"/>
    <property type="molecule type" value="Genomic_DNA"/>
</dbReference>
<comment type="caution">
    <text evidence="1">The sequence shown here is derived from an EMBL/GenBank/DDBJ whole genome shotgun (WGS) entry which is preliminary data.</text>
</comment>
<accession>A0ACB5QLL6</accession>
<proteinExistence type="predicted"/>
<gene>
    <name evidence="1" type="ORF">CBA19CS22_04795</name>
</gene>
<sequence length="302" mass="33214">MEETRIVSRIHDFIRSMNPIRLDPLRAIMIAATVFTLTLTGCASSSLSSQSQAASSSSLDAAIAGSQRTDKARARDIYRHPKETLQFFDLGPTQAVLEIAPGGGWYTDILAPYLHDAGQLYEAQYLSTSADLAAEDSDTDAAYRRKLASAPAVYGNVVVGTLHAGRFIGFDAHQRFDRVLTFRNIHNWIKDGQFDANLRAFHDALKQGGVLGVEEHRARPGTTVQQIIDSGYVTEAYVIEHAQAAGFVLVARSEINANPKDTKDYPHGVWSLPPTYRGGDVDRSRYAAIGESDRMTLRFVKP</sequence>
<keyword evidence="1" id="KW-0489">Methyltransferase</keyword>
<name>A0ACB5QLL6_9BURK</name>
<reference evidence="1" key="1">
    <citation type="submission" date="2021-09" db="EMBL/GenBank/DDBJ databases">
        <title>Isolation and characterization of 3-chlorobenzoate degrading bacteria from soils in Shizuoka.</title>
        <authorList>
            <person name="Ifat A."/>
            <person name="Ogawa N."/>
            <person name="Kimbara K."/>
            <person name="Moriuchi R."/>
            <person name="Dohra H."/>
            <person name="Shintani M."/>
        </authorList>
    </citation>
    <scope>NUCLEOTIDE SEQUENCE</scope>
    <source>
        <strain evidence="1">19CS2-2</strain>
    </source>
</reference>
<protein>
    <submittedName>
        <fullName evidence="1">Class I SAM-dependent methyltransferase</fullName>
    </submittedName>
</protein>
<keyword evidence="1" id="KW-0808">Transferase</keyword>
<evidence type="ECO:0000313" key="1">
    <source>
        <dbReference type="EMBL" id="GJH15823.1"/>
    </source>
</evidence>
<keyword evidence="2" id="KW-1185">Reference proteome</keyword>
<evidence type="ECO:0000313" key="2">
    <source>
        <dbReference type="Proteomes" id="UP001055013"/>
    </source>
</evidence>